<accession>A0AAD4SRW9</accession>
<dbReference type="Proteomes" id="UP001202328">
    <property type="component" value="Unassembled WGS sequence"/>
</dbReference>
<organism evidence="1 2">
    <name type="scientific">Papaver atlanticum</name>
    <dbReference type="NCBI Taxonomy" id="357466"/>
    <lineage>
        <taxon>Eukaryota</taxon>
        <taxon>Viridiplantae</taxon>
        <taxon>Streptophyta</taxon>
        <taxon>Embryophyta</taxon>
        <taxon>Tracheophyta</taxon>
        <taxon>Spermatophyta</taxon>
        <taxon>Magnoliopsida</taxon>
        <taxon>Ranunculales</taxon>
        <taxon>Papaveraceae</taxon>
        <taxon>Papaveroideae</taxon>
        <taxon>Papaver</taxon>
    </lineage>
</organism>
<dbReference type="EMBL" id="JAJJMB010008983">
    <property type="protein sequence ID" value="KAI3917760.1"/>
    <property type="molecule type" value="Genomic_DNA"/>
</dbReference>
<dbReference type="Gene3D" id="3.40.630.30">
    <property type="match status" value="1"/>
</dbReference>
<evidence type="ECO:0008006" key="3">
    <source>
        <dbReference type="Google" id="ProtNLM"/>
    </source>
</evidence>
<gene>
    <name evidence="1" type="ORF">MKW98_021522</name>
</gene>
<keyword evidence="2" id="KW-1185">Reference proteome</keyword>
<comment type="caution">
    <text evidence="1">The sequence shown here is derived from an EMBL/GenBank/DDBJ whole genome shotgun (WGS) entry which is preliminary data.</text>
</comment>
<proteinExistence type="predicted"/>
<evidence type="ECO:0000313" key="2">
    <source>
        <dbReference type="Proteomes" id="UP001202328"/>
    </source>
</evidence>
<name>A0AAD4SRW9_9MAGN</name>
<protein>
    <recommendedName>
        <fullName evidence="3">N-acetyltransferase domain-containing protein</fullName>
    </recommendedName>
</protein>
<evidence type="ECO:0000313" key="1">
    <source>
        <dbReference type="EMBL" id="KAI3917760.1"/>
    </source>
</evidence>
<sequence>MTTIRNLCCNDLLDISHMIMGIPESMSPLSHYMLNMAECPNYCLVAVAPGNRIKGYFTALSEGKGKEKRCEISEMNYCYPRENIGHTAEMLVKTLDETADKMHHVNYLEVDVPSDSCYLKMFKNIGYACNKEYFDVVDRELINMTTLRKNLSGRGLHLLAEAAAI</sequence>
<reference evidence="1" key="1">
    <citation type="submission" date="2022-04" db="EMBL/GenBank/DDBJ databases">
        <title>A functionally conserved STORR gene fusion in Papaver species that diverged 16.8 million years ago.</title>
        <authorList>
            <person name="Catania T."/>
        </authorList>
    </citation>
    <scope>NUCLEOTIDE SEQUENCE</scope>
    <source>
        <strain evidence="1">S-188037</strain>
    </source>
</reference>
<dbReference type="AlphaFoldDB" id="A0AAD4SRW9"/>